<dbReference type="Gene3D" id="3.30.70.260">
    <property type="match status" value="1"/>
</dbReference>
<evidence type="ECO:0000256" key="4">
    <source>
        <dbReference type="ARBA" id="ARBA00011744"/>
    </source>
</evidence>
<dbReference type="RefSeq" id="WP_184195571.1">
    <property type="nucleotide sequence ID" value="NZ_JACHGW010000002.1"/>
</dbReference>
<dbReference type="SUPFAM" id="SSF55021">
    <property type="entry name" value="ACT-like"/>
    <property type="match status" value="2"/>
</dbReference>
<sequence>MTETHTITVLVENRPGVLARVSGLFARRGYNIESLTVSITDDPNVSRMTLVVGGDSDILEQITKQLHKLVDVLKVYDYVNTPMLERELALIKVTVTQERQMELIQLVTQVFGGKIIDTTDKAFVVEVTGGAEKIDAFEKLMESYGIRELVRTGRIALMRGARTV</sequence>
<comment type="pathway">
    <text evidence="2 8">Amino-acid biosynthesis; L-valine biosynthesis; L-valine from pyruvate: step 1/4.</text>
</comment>
<keyword evidence="5 8" id="KW-0028">Amino-acid biosynthesis</keyword>
<dbReference type="InterPro" id="IPR002912">
    <property type="entry name" value="ACT_dom"/>
</dbReference>
<evidence type="ECO:0000256" key="3">
    <source>
        <dbReference type="ARBA" id="ARBA00006341"/>
    </source>
</evidence>
<evidence type="ECO:0000256" key="6">
    <source>
        <dbReference type="ARBA" id="ARBA00023304"/>
    </source>
</evidence>
<keyword evidence="11" id="KW-1185">Reference proteome</keyword>
<dbReference type="EC" id="2.2.1.6" evidence="8"/>
<dbReference type="FunFam" id="3.30.70.260:FF:000001">
    <property type="entry name" value="Acetolactate synthase, small subunit"/>
    <property type="match status" value="1"/>
</dbReference>
<keyword evidence="6 8" id="KW-0100">Branched-chain amino acid biosynthesis</keyword>
<gene>
    <name evidence="10" type="ORF">HNQ39_002292</name>
</gene>
<dbReference type="GO" id="GO:0005829">
    <property type="term" value="C:cytosol"/>
    <property type="evidence" value="ECO:0007669"/>
    <property type="project" value="TreeGrafter"/>
</dbReference>
<evidence type="ECO:0000313" key="11">
    <source>
        <dbReference type="Proteomes" id="UP000520814"/>
    </source>
</evidence>
<dbReference type="GO" id="GO:0003984">
    <property type="term" value="F:acetolactate synthase activity"/>
    <property type="evidence" value="ECO:0007669"/>
    <property type="project" value="UniProtKB-UniRule"/>
</dbReference>
<evidence type="ECO:0000256" key="1">
    <source>
        <dbReference type="ARBA" id="ARBA00004974"/>
    </source>
</evidence>
<comment type="pathway">
    <text evidence="1 8">Amino-acid biosynthesis; L-isoleucine biosynthesis; L-isoleucine from 2-oxobutanoate: step 1/4.</text>
</comment>
<comment type="subunit">
    <text evidence="4 8">Dimer of large and small chains.</text>
</comment>
<dbReference type="NCBIfam" id="TIGR00119">
    <property type="entry name" value="acolac_sm"/>
    <property type="match status" value="1"/>
</dbReference>
<dbReference type="InterPro" id="IPR039557">
    <property type="entry name" value="AHAS_ACT"/>
</dbReference>
<dbReference type="PANTHER" id="PTHR30239">
    <property type="entry name" value="ACETOLACTATE SYNTHASE SMALL SUBUNIT"/>
    <property type="match status" value="1"/>
</dbReference>
<protein>
    <recommendedName>
        <fullName evidence="8">Acetolactate synthase small subunit</fullName>
        <shortName evidence="8">AHAS</shortName>
        <shortName evidence="8">ALS</shortName>
        <ecNumber evidence="8">2.2.1.6</ecNumber>
    </recommendedName>
    <alternativeName>
        <fullName evidence="8">Acetohydroxy-acid synthase small subunit</fullName>
    </alternativeName>
</protein>
<dbReference type="PANTHER" id="PTHR30239:SF0">
    <property type="entry name" value="ACETOLACTATE SYNTHASE SMALL SUBUNIT 1, CHLOROPLASTIC"/>
    <property type="match status" value="1"/>
</dbReference>
<dbReference type="InterPro" id="IPR019455">
    <property type="entry name" value="Acetolactate_synth_ssu_C"/>
</dbReference>
<dbReference type="InterPro" id="IPR054480">
    <property type="entry name" value="AHAS_small-like_ACT"/>
</dbReference>
<organism evidence="10 11">
    <name type="scientific">Armatimonas rosea</name>
    <dbReference type="NCBI Taxonomy" id="685828"/>
    <lineage>
        <taxon>Bacteria</taxon>
        <taxon>Bacillati</taxon>
        <taxon>Armatimonadota</taxon>
        <taxon>Armatimonadia</taxon>
        <taxon>Armatimonadales</taxon>
        <taxon>Armatimonadaceae</taxon>
        <taxon>Armatimonas</taxon>
    </lineage>
</organism>
<dbReference type="InterPro" id="IPR004789">
    <property type="entry name" value="Acetalactate_synth_ssu"/>
</dbReference>
<comment type="catalytic activity">
    <reaction evidence="7 8">
        <text>2 pyruvate + H(+) = (2S)-2-acetolactate + CO2</text>
        <dbReference type="Rhea" id="RHEA:25249"/>
        <dbReference type="ChEBI" id="CHEBI:15361"/>
        <dbReference type="ChEBI" id="CHEBI:15378"/>
        <dbReference type="ChEBI" id="CHEBI:16526"/>
        <dbReference type="ChEBI" id="CHEBI:58476"/>
        <dbReference type="EC" id="2.2.1.6"/>
    </reaction>
</comment>
<dbReference type="CDD" id="cd04878">
    <property type="entry name" value="ACT_AHAS"/>
    <property type="match status" value="1"/>
</dbReference>
<dbReference type="Proteomes" id="UP000520814">
    <property type="component" value="Unassembled WGS sequence"/>
</dbReference>
<dbReference type="UniPathway" id="UPA00047">
    <property type="reaction ID" value="UER00055"/>
</dbReference>
<dbReference type="Gene3D" id="3.30.70.1150">
    <property type="entry name" value="ACT-like. Chain A, domain 2"/>
    <property type="match status" value="1"/>
</dbReference>
<dbReference type="AlphaFoldDB" id="A0A7W9SPN4"/>
<evidence type="ECO:0000313" key="10">
    <source>
        <dbReference type="EMBL" id="MBB6050501.1"/>
    </source>
</evidence>
<evidence type="ECO:0000259" key="9">
    <source>
        <dbReference type="PROSITE" id="PS51671"/>
    </source>
</evidence>
<proteinExistence type="inferred from homology"/>
<evidence type="ECO:0000256" key="2">
    <source>
        <dbReference type="ARBA" id="ARBA00005025"/>
    </source>
</evidence>
<dbReference type="Pfam" id="PF22629">
    <property type="entry name" value="ACT_AHAS_ss"/>
    <property type="match status" value="1"/>
</dbReference>
<keyword evidence="8 10" id="KW-0808">Transferase</keyword>
<dbReference type="UniPathway" id="UPA00049">
    <property type="reaction ID" value="UER00059"/>
</dbReference>
<name>A0A7W9SPN4_ARMRO</name>
<dbReference type="InterPro" id="IPR045865">
    <property type="entry name" value="ACT-like_dom_sf"/>
</dbReference>
<comment type="similarity">
    <text evidence="3 8">Belongs to the acetolactate synthase small subunit family.</text>
</comment>
<evidence type="ECO:0000256" key="8">
    <source>
        <dbReference type="RuleBase" id="RU368092"/>
    </source>
</evidence>
<reference evidence="10 11" key="1">
    <citation type="submission" date="2020-08" db="EMBL/GenBank/DDBJ databases">
        <title>Genomic Encyclopedia of Type Strains, Phase IV (KMG-IV): sequencing the most valuable type-strain genomes for metagenomic binning, comparative biology and taxonomic classification.</title>
        <authorList>
            <person name="Goeker M."/>
        </authorList>
    </citation>
    <scope>NUCLEOTIDE SEQUENCE [LARGE SCALE GENOMIC DNA]</scope>
    <source>
        <strain evidence="10 11">DSM 23562</strain>
    </source>
</reference>
<dbReference type="NCBIfam" id="NF008864">
    <property type="entry name" value="PRK11895.1"/>
    <property type="match status" value="1"/>
</dbReference>
<evidence type="ECO:0000256" key="7">
    <source>
        <dbReference type="ARBA" id="ARBA00048670"/>
    </source>
</evidence>
<feature type="domain" description="ACT" evidence="9">
    <location>
        <begin position="6"/>
        <end position="80"/>
    </location>
</feature>
<dbReference type="GO" id="GO:1990610">
    <property type="term" value="F:acetolactate synthase regulator activity"/>
    <property type="evidence" value="ECO:0007669"/>
    <property type="project" value="UniProtKB-UniRule"/>
</dbReference>
<comment type="function">
    <text evidence="8">Catalyzes the conversion of 2 pyruvate molecules into acetolactate in the first common step of the biosynthetic pathway of the branched-amino acids such as leucine, isoleucine, and valine.</text>
</comment>
<comment type="caution">
    <text evidence="10">The sequence shown here is derived from an EMBL/GenBank/DDBJ whole genome shotgun (WGS) entry which is preliminary data.</text>
</comment>
<dbReference type="PROSITE" id="PS51671">
    <property type="entry name" value="ACT"/>
    <property type="match status" value="1"/>
</dbReference>
<dbReference type="EMBL" id="JACHGW010000002">
    <property type="protein sequence ID" value="MBB6050501.1"/>
    <property type="molecule type" value="Genomic_DNA"/>
</dbReference>
<evidence type="ECO:0000256" key="5">
    <source>
        <dbReference type="ARBA" id="ARBA00022605"/>
    </source>
</evidence>
<dbReference type="GO" id="GO:0009097">
    <property type="term" value="P:isoleucine biosynthetic process"/>
    <property type="evidence" value="ECO:0007669"/>
    <property type="project" value="UniProtKB-UniRule"/>
</dbReference>
<accession>A0A7W9SPN4</accession>
<dbReference type="GO" id="GO:0009099">
    <property type="term" value="P:L-valine biosynthetic process"/>
    <property type="evidence" value="ECO:0007669"/>
    <property type="project" value="UniProtKB-UniRule"/>
</dbReference>
<dbReference type="InterPro" id="IPR027271">
    <property type="entry name" value="Acetolactate_synth/TF_NikR_C"/>
</dbReference>
<dbReference type="Pfam" id="PF10369">
    <property type="entry name" value="ALS_ss_C"/>
    <property type="match status" value="1"/>
</dbReference>